<dbReference type="STRING" id="693.AKJ17_02920"/>
<dbReference type="AlphaFoldDB" id="A0A0M0HTE1"/>
<dbReference type="Gene3D" id="3.40.710.10">
    <property type="entry name" value="DD-peptidase/beta-lactamase superfamily"/>
    <property type="match status" value="1"/>
</dbReference>
<dbReference type="PATRIC" id="fig|693.5.peg.585"/>
<gene>
    <name evidence="2" type="ORF">AKJ17_02920</name>
</gene>
<dbReference type="InterPro" id="IPR012338">
    <property type="entry name" value="Beta-lactam/transpept-like"/>
</dbReference>
<dbReference type="PROSITE" id="PS51257">
    <property type="entry name" value="PROKAR_LIPOPROTEIN"/>
    <property type="match status" value="1"/>
</dbReference>
<comment type="caution">
    <text evidence="2">The sequence shown here is derived from an EMBL/GenBank/DDBJ whole genome shotgun (WGS) entry which is preliminary data.</text>
</comment>
<dbReference type="RefSeq" id="WP_053394282.1">
    <property type="nucleotide sequence ID" value="NZ_LHPJ01000002.1"/>
</dbReference>
<dbReference type="InterPro" id="IPR050789">
    <property type="entry name" value="Diverse_Enzym_Activities"/>
</dbReference>
<feature type="domain" description="Beta-lactamase-related" evidence="1">
    <location>
        <begin position="68"/>
        <end position="322"/>
    </location>
</feature>
<protein>
    <submittedName>
        <fullName evidence="2">Beta-lactamase</fullName>
    </submittedName>
</protein>
<dbReference type="InterPro" id="IPR001466">
    <property type="entry name" value="Beta-lactam-related"/>
</dbReference>
<proteinExistence type="predicted"/>
<dbReference type="PANTHER" id="PTHR43283">
    <property type="entry name" value="BETA-LACTAMASE-RELATED"/>
    <property type="match status" value="1"/>
</dbReference>
<accession>A0A0M0HTE1</accession>
<name>A0A0M0HTE1_VIBNE</name>
<dbReference type="Proteomes" id="UP000037515">
    <property type="component" value="Unassembled WGS sequence"/>
</dbReference>
<evidence type="ECO:0000313" key="3">
    <source>
        <dbReference type="Proteomes" id="UP000037515"/>
    </source>
</evidence>
<dbReference type="Pfam" id="PF00144">
    <property type="entry name" value="Beta-lactamase"/>
    <property type="match status" value="1"/>
</dbReference>
<sequence length="345" mass="38495">MKRQIGLVCLCLSLFGCEQSEVTIVQSEEWFSAIENRVREGDANNIHSLVVWQKGHKLFEIHRQGGGQFGSQHTSTVPVGMNELHNLHSVTKSFVATLIFIAIDEGKIAGLDTPVFSLFPEYVADDREEKMQIRIRDVLNMSTGYALNEIGPETKGTFLQHYMAKDLLELFLSKHLSFTPGSQFAYSGLSTIGLSKIIERVYGKPFATVMREKLFAPLSIDNYRWSTQLVSGEPGADWGLMLTPEGMGKFGTMWLNRGEYNGKQIVQSHWLGELSKSRFHDYNMGYGMHFWQVPQVGGAVAAVGVGEQYIMVIPRKNAVIVATGGNYDMPSMPTLTTMKALSELL</sequence>
<dbReference type="PANTHER" id="PTHR43283:SF7">
    <property type="entry name" value="BETA-LACTAMASE-RELATED DOMAIN-CONTAINING PROTEIN"/>
    <property type="match status" value="1"/>
</dbReference>
<evidence type="ECO:0000259" key="1">
    <source>
        <dbReference type="Pfam" id="PF00144"/>
    </source>
</evidence>
<keyword evidence="3" id="KW-1185">Reference proteome</keyword>
<organism evidence="2 3">
    <name type="scientific">Vibrio nereis</name>
    <dbReference type="NCBI Taxonomy" id="693"/>
    <lineage>
        <taxon>Bacteria</taxon>
        <taxon>Pseudomonadati</taxon>
        <taxon>Pseudomonadota</taxon>
        <taxon>Gammaproteobacteria</taxon>
        <taxon>Vibrionales</taxon>
        <taxon>Vibrionaceae</taxon>
        <taxon>Vibrio</taxon>
    </lineage>
</organism>
<reference evidence="3" key="1">
    <citation type="submission" date="2015-08" db="EMBL/GenBank/DDBJ databases">
        <title>Vibrio galatheae sp. nov., a novel member of the Vibrionaceae family isolated from the Solomon Islands.</title>
        <authorList>
            <person name="Giubergia S."/>
            <person name="Machado H."/>
            <person name="Mateiu R.V."/>
            <person name="Gram L."/>
        </authorList>
    </citation>
    <scope>NUCLEOTIDE SEQUENCE [LARGE SCALE GENOMIC DNA]</scope>
    <source>
        <strain evidence="3">DSM 19584</strain>
    </source>
</reference>
<dbReference type="EMBL" id="LHPJ01000002">
    <property type="protein sequence ID" value="KOO05152.1"/>
    <property type="molecule type" value="Genomic_DNA"/>
</dbReference>
<dbReference type="SUPFAM" id="SSF56601">
    <property type="entry name" value="beta-lactamase/transpeptidase-like"/>
    <property type="match status" value="1"/>
</dbReference>
<dbReference type="OrthoDB" id="9814204at2"/>
<evidence type="ECO:0000313" key="2">
    <source>
        <dbReference type="EMBL" id="KOO05152.1"/>
    </source>
</evidence>